<evidence type="ECO:0000256" key="2">
    <source>
        <dbReference type="ARBA" id="ARBA00022679"/>
    </source>
</evidence>
<organism evidence="8">
    <name type="scientific">marine metagenome</name>
    <dbReference type="NCBI Taxonomy" id="408172"/>
    <lineage>
        <taxon>unclassified sequences</taxon>
        <taxon>metagenomes</taxon>
        <taxon>ecological metagenomes</taxon>
    </lineage>
</organism>
<name>A0A382QP69_9ZZZZ</name>
<evidence type="ECO:0000256" key="1">
    <source>
        <dbReference type="ARBA" id="ARBA00009156"/>
    </source>
</evidence>
<dbReference type="SUPFAM" id="SSF53067">
    <property type="entry name" value="Actin-like ATPase domain"/>
    <property type="match status" value="2"/>
</dbReference>
<dbReference type="EMBL" id="UINC01115563">
    <property type="protein sequence ID" value="SVC86690.1"/>
    <property type="molecule type" value="Genomic_DNA"/>
</dbReference>
<dbReference type="AlphaFoldDB" id="A0A382QP69"/>
<dbReference type="InterPro" id="IPR018484">
    <property type="entry name" value="FGGY_N"/>
</dbReference>
<reference evidence="8" key="1">
    <citation type="submission" date="2018-05" db="EMBL/GenBank/DDBJ databases">
        <authorList>
            <person name="Lanie J.A."/>
            <person name="Ng W.-L."/>
            <person name="Kazmierczak K.M."/>
            <person name="Andrzejewski T.M."/>
            <person name="Davidsen T.M."/>
            <person name="Wayne K.J."/>
            <person name="Tettelin H."/>
            <person name="Glass J.I."/>
            <person name="Rusch D."/>
            <person name="Podicherti R."/>
            <person name="Tsui H.-C.T."/>
            <person name="Winkler M.E."/>
        </authorList>
    </citation>
    <scope>NUCLEOTIDE SEQUENCE</scope>
</reference>
<proteinExistence type="inferred from homology"/>
<evidence type="ECO:0000259" key="7">
    <source>
        <dbReference type="Pfam" id="PF00370"/>
    </source>
</evidence>
<feature type="domain" description="Carbohydrate kinase FGGY N-terminal" evidence="7">
    <location>
        <begin position="7"/>
        <end position="253"/>
    </location>
</feature>
<dbReference type="GO" id="GO:0005524">
    <property type="term" value="F:ATP binding"/>
    <property type="evidence" value="ECO:0007669"/>
    <property type="project" value="UniProtKB-KW"/>
</dbReference>
<keyword evidence="2" id="KW-0808">Transferase</keyword>
<dbReference type="GO" id="GO:0006071">
    <property type="term" value="P:glycerol metabolic process"/>
    <property type="evidence" value="ECO:0007669"/>
    <property type="project" value="UniProtKB-KW"/>
</dbReference>
<keyword evidence="3" id="KW-0547">Nucleotide-binding</keyword>
<dbReference type="FunFam" id="3.30.420.40:FF:000008">
    <property type="entry name" value="Glycerol kinase"/>
    <property type="match status" value="1"/>
</dbReference>
<keyword evidence="4" id="KW-0418">Kinase</keyword>
<evidence type="ECO:0000313" key="8">
    <source>
        <dbReference type="EMBL" id="SVC86690.1"/>
    </source>
</evidence>
<feature type="non-terminal residue" evidence="8">
    <location>
        <position position="305"/>
    </location>
</feature>
<keyword evidence="5" id="KW-0319">Glycerol metabolism</keyword>
<accession>A0A382QP69</accession>
<evidence type="ECO:0000256" key="4">
    <source>
        <dbReference type="ARBA" id="ARBA00022777"/>
    </source>
</evidence>
<dbReference type="Pfam" id="PF00370">
    <property type="entry name" value="FGGY_N"/>
    <property type="match status" value="1"/>
</dbReference>
<protein>
    <recommendedName>
        <fullName evidence="7">Carbohydrate kinase FGGY N-terminal domain-containing protein</fullName>
    </recommendedName>
</protein>
<dbReference type="PANTHER" id="PTHR10196">
    <property type="entry name" value="SUGAR KINASE"/>
    <property type="match status" value="1"/>
</dbReference>
<sequence length="305" mass="33640">MEKHGFILSIDQGTSGTRSSLVDSSGVIVGSAYQEITQYFPSPGWVEHDPEELFQSVLETIENLLDEFEVAPENIRSIGITNQRETTLIWDRRTGKPIYNAIVWQCRRSTYICEEYKEMGLNDKIQRVTGLTADPYFCASKISWLLENVTGARELAREGILAFGTVDSWLIWNLTNGLRHITDYTNASRTMLFDIRLGKWSEELAEAMDIPLSLLPEVVPSSGSLAEVGGNYFGGKPITITGIAGDQQSSLFGQACFNEGMAKTTYGTGAFILANLGKSPLQSQNGLLTTIAWNLNGESIYALEG</sequence>
<dbReference type="PANTHER" id="PTHR10196:SF69">
    <property type="entry name" value="GLYCEROL KINASE"/>
    <property type="match status" value="1"/>
</dbReference>
<evidence type="ECO:0000256" key="6">
    <source>
        <dbReference type="ARBA" id="ARBA00022840"/>
    </source>
</evidence>
<gene>
    <name evidence="8" type="ORF">METZ01_LOCUS339544</name>
</gene>
<evidence type="ECO:0000256" key="5">
    <source>
        <dbReference type="ARBA" id="ARBA00022798"/>
    </source>
</evidence>
<keyword evidence="6" id="KW-0067">ATP-binding</keyword>
<evidence type="ECO:0000256" key="3">
    <source>
        <dbReference type="ARBA" id="ARBA00022741"/>
    </source>
</evidence>
<dbReference type="GO" id="GO:0005829">
    <property type="term" value="C:cytosol"/>
    <property type="evidence" value="ECO:0007669"/>
    <property type="project" value="TreeGrafter"/>
</dbReference>
<comment type="similarity">
    <text evidence="1">Belongs to the FGGY kinase family.</text>
</comment>
<dbReference type="Gene3D" id="3.30.420.40">
    <property type="match status" value="2"/>
</dbReference>
<dbReference type="InterPro" id="IPR043129">
    <property type="entry name" value="ATPase_NBD"/>
</dbReference>
<dbReference type="GO" id="GO:0004370">
    <property type="term" value="F:glycerol kinase activity"/>
    <property type="evidence" value="ECO:0007669"/>
    <property type="project" value="TreeGrafter"/>
</dbReference>